<dbReference type="PANTHER" id="PTHR23117">
    <property type="entry name" value="GUANYLATE KINASE-RELATED"/>
    <property type="match status" value="1"/>
</dbReference>
<keyword evidence="6" id="KW-0067">ATP-binding</keyword>
<proteinExistence type="inferred from homology"/>
<evidence type="ECO:0000256" key="9">
    <source>
        <dbReference type="ARBA" id="ARBA00081967"/>
    </source>
</evidence>
<dbReference type="SMART" id="SM00072">
    <property type="entry name" value="GuKc"/>
    <property type="match status" value="1"/>
</dbReference>
<keyword evidence="12" id="KW-1185">Reference proteome</keyword>
<dbReference type="InterPro" id="IPR008145">
    <property type="entry name" value="GK/Ca_channel_bsu"/>
</dbReference>
<evidence type="ECO:0000256" key="8">
    <source>
        <dbReference type="ARBA" id="ARBA00067520"/>
    </source>
</evidence>
<dbReference type="InterPro" id="IPR017665">
    <property type="entry name" value="Guanylate_kinase"/>
</dbReference>
<evidence type="ECO:0000256" key="1">
    <source>
        <dbReference type="ARBA" id="ARBA00005790"/>
    </source>
</evidence>
<dbReference type="InterPro" id="IPR011043">
    <property type="entry name" value="Gal_Oxase/kelch_b-propeller"/>
</dbReference>
<dbReference type="Gene3D" id="3.40.50.300">
    <property type="entry name" value="P-loop containing nucleotide triphosphate hydrolases"/>
    <property type="match status" value="1"/>
</dbReference>
<sequence length="394" mass="43642">MGEAPAFVVDDLPESFSNGFDLKLKTNRTRTIVGNKEYVIGGIDDESTSTIGVRIFDNSIGEWVIPTVLGTKPKPFKGHSAKLLKEDRILVVKENSNLVDSAWFLEVDTQFVRDQKKNFETEVVAWSKGVIGDAEKPIVISGPSGVGKGTLISKLMKEFPAMFGFSVSHTTRAPREKETNGVHYHFTERSVMEEEIKAGKFLEFASVHGNLYGTSIEAVDVVADAGKRCILDIDVQGARSVRASSLEAIFIFICPPSFEELEERLRARGTESEEQIQKRLRNARAELKQRNSLGLFDHILVNDNLDTCYQSLKLLKMYIPAHKMTDLPIDHSASNIDQKILITCSMAEQEKETRNSFVLDLSSVKGGAPGRTRGLKIYAADPSADCINGVKQLS</sequence>
<evidence type="ECO:0000256" key="4">
    <source>
        <dbReference type="ARBA" id="ARBA00022741"/>
    </source>
</evidence>
<dbReference type="InterPro" id="IPR008144">
    <property type="entry name" value="Guanylate_kin-like_dom"/>
</dbReference>
<dbReference type="Pfam" id="PF00625">
    <property type="entry name" value="Guanylate_kin"/>
    <property type="match status" value="1"/>
</dbReference>
<evidence type="ECO:0000259" key="10">
    <source>
        <dbReference type="PROSITE" id="PS50052"/>
    </source>
</evidence>
<dbReference type="NCBIfam" id="TIGR03263">
    <property type="entry name" value="guanyl_kin"/>
    <property type="match status" value="1"/>
</dbReference>
<dbReference type="Proteomes" id="UP001188597">
    <property type="component" value="Unassembled WGS sequence"/>
</dbReference>
<evidence type="ECO:0000256" key="3">
    <source>
        <dbReference type="ARBA" id="ARBA00022679"/>
    </source>
</evidence>
<dbReference type="CDD" id="cd00071">
    <property type="entry name" value="GMPK"/>
    <property type="match status" value="1"/>
</dbReference>
<dbReference type="GO" id="GO:0004385">
    <property type="term" value="F:GMP kinase activity"/>
    <property type="evidence" value="ECO:0007669"/>
    <property type="project" value="UniProtKB-EC"/>
</dbReference>
<evidence type="ECO:0000256" key="6">
    <source>
        <dbReference type="ARBA" id="ARBA00022840"/>
    </source>
</evidence>
<evidence type="ECO:0000256" key="7">
    <source>
        <dbReference type="ARBA" id="ARBA00048594"/>
    </source>
</evidence>
<dbReference type="AlphaFoldDB" id="A0AA88VQS7"/>
<dbReference type="EMBL" id="JAVXUP010001285">
    <property type="protein sequence ID" value="KAK3013601.1"/>
    <property type="molecule type" value="Genomic_DNA"/>
</dbReference>
<dbReference type="SUPFAM" id="SSF52540">
    <property type="entry name" value="P-loop containing nucleoside triphosphate hydrolases"/>
    <property type="match status" value="1"/>
</dbReference>
<protein>
    <recommendedName>
        <fullName evidence="8">Guanylate kinase 1</fullName>
        <ecNumber evidence="2">2.7.4.8</ecNumber>
    </recommendedName>
    <alternativeName>
        <fullName evidence="9">GMP kinase 1</fullName>
    </alternativeName>
</protein>
<name>A0AA88VQS7_9ASTE</name>
<dbReference type="InterPro" id="IPR027417">
    <property type="entry name" value="P-loop_NTPase"/>
</dbReference>
<dbReference type="SUPFAM" id="SSF50965">
    <property type="entry name" value="Galactose oxidase, central domain"/>
    <property type="match status" value="1"/>
</dbReference>
<dbReference type="GO" id="GO:0005524">
    <property type="term" value="F:ATP binding"/>
    <property type="evidence" value="ECO:0007669"/>
    <property type="project" value="UniProtKB-KW"/>
</dbReference>
<evidence type="ECO:0000256" key="2">
    <source>
        <dbReference type="ARBA" id="ARBA00012961"/>
    </source>
</evidence>
<comment type="similarity">
    <text evidence="1">Belongs to the guanylate kinase family.</text>
</comment>
<dbReference type="InterPro" id="IPR020590">
    <property type="entry name" value="Guanylate_kinase_CS"/>
</dbReference>
<gene>
    <name evidence="11" type="ORF">RJ639_008419</name>
</gene>
<keyword evidence="4" id="KW-0547">Nucleotide-binding</keyword>
<dbReference type="PROSITE" id="PS50052">
    <property type="entry name" value="GUANYLATE_KINASE_2"/>
    <property type="match status" value="1"/>
</dbReference>
<comment type="caution">
    <text evidence="11">The sequence shown here is derived from an EMBL/GenBank/DDBJ whole genome shotgun (WGS) entry which is preliminary data.</text>
</comment>
<evidence type="ECO:0000256" key="5">
    <source>
        <dbReference type="ARBA" id="ARBA00022777"/>
    </source>
</evidence>
<dbReference type="FunFam" id="3.30.63.10:FF:000002">
    <property type="entry name" value="Guanylate kinase 1"/>
    <property type="match status" value="1"/>
</dbReference>
<dbReference type="PROSITE" id="PS00856">
    <property type="entry name" value="GUANYLATE_KINASE_1"/>
    <property type="match status" value="1"/>
</dbReference>
<dbReference type="FunFam" id="3.40.50.300:FF:000776">
    <property type="entry name" value="Guanylate kinase 2"/>
    <property type="match status" value="1"/>
</dbReference>
<evidence type="ECO:0000313" key="11">
    <source>
        <dbReference type="EMBL" id="KAK3013601.1"/>
    </source>
</evidence>
<accession>A0AA88VQS7</accession>
<dbReference type="Gene3D" id="3.30.63.10">
    <property type="entry name" value="Guanylate Kinase phosphate binding domain"/>
    <property type="match status" value="1"/>
</dbReference>
<keyword evidence="5" id="KW-0418">Kinase</keyword>
<keyword evidence="3" id="KW-0808">Transferase</keyword>
<dbReference type="EC" id="2.7.4.8" evidence="2"/>
<feature type="domain" description="Guanylate kinase-like" evidence="10">
    <location>
        <begin position="135"/>
        <end position="317"/>
    </location>
</feature>
<comment type="catalytic activity">
    <reaction evidence="7">
        <text>GMP + ATP = GDP + ADP</text>
        <dbReference type="Rhea" id="RHEA:20780"/>
        <dbReference type="ChEBI" id="CHEBI:30616"/>
        <dbReference type="ChEBI" id="CHEBI:58115"/>
        <dbReference type="ChEBI" id="CHEBI:58189"/>
        <dbReference type="ChEBI" id="CHEBI:456216"/>
        <dbReference type="EC" id="2.7.4.8"/>
    </reaction>
</comment>
<evidence type="ECO:0000313" key="12">
    <source>
        <dbReference type="Proteomes" id="UP001188597"/>
    </source>
</evidence>
<dbReference type="GO" id="GO:0005829">
    <property type="term" value="C:cytosol"/>
    <property type="evidence" value="ECO:0007669"/>
    <property type="project" value="TreeGrafter"/>
</dbReference>
<dbReference type="PANTHER" id="PTHR23117:SF13">
    <property type="entry name" value="GUANYLATE KINASE"/>
    <property type="match status" value="1"/>
</dbReference>
<organism evidence="11 12">
    <name type="scientific">Escallonia herrerae</name>
    <dbReference type="NCBI Taxonomy" id="1293975"/>
    <lineage>
        <taxon>Eukaryota</taxon>
        <taxon>Viridiplantae</taxon>
        <taxon>Streptophyta</taxon>
        <taxon>Embryophyta</taxon>
        <taxon>Tracheophyta</taxon>
        <taxon>Spermatophyta</taxon>
        <taxon>Magnoliopsida</taxon>
        <taxon>eudicotyledons</taxon>
        <taxon>Gunneridae</taxon>
        <taxon>Pentapetalae</taxon>
        <taxon>asterids</taxon>
        <taxon>campanulids</taxon>
        <taxon>Escalloniales</taxon>
        <taxon>Escalloniaceae</taxon>
        <taxon>Escallonia</taxon>
    </lineage>
</organism>
<reference evidence="11" key="1">
    <citation type="submission" date="2022-12" db="EMBL/GenBank/DDBJ databases">
        <title>Draft genome assemblies for two species of Escallonia (Escalloniales).</title>
        <authorList>
            <person name="Chanderbali A."/>
            <person name="Dervinis C."/>
            <person name="Anghel I."/>
            <person name="Soltis D."/>
            <person name="Soltis P."/>
            <person name="Zapata F."/>
        </authorList>
    </citation>
    <scope>NUCLEOTIDE SEQUENCE</scope>
    <source>
        <strain evidence="11">UCBG64.0493</strain>
        <tissue evidence="11">Leaf</tissue>
    </source>
</reference>